<evidence type="ECO:0000256" key="1">
    <source>
        <dbReference type="SAM" id="Coils"/>
    </source>
</evidence>
<name>A0A9W4T5R2_9GLOM</name>
<reference evidence="2" key="1">
    <citation type="submission" date="2022-08" db="EMBL/GenBank/DDBJ databases">
        <authorList>
            <person name="Kallberg Y."/>
            <person name="Tangrot J."/>
            <person name="Rosling A."/>
        </authorList>
    </citation>
    <scope>NUCLEOTIDE SEQUENCE</scope>
    <source>
        <strain evidence="2">Wild A</strain>
    </source>
</reference>
<organism evidence="2 3">
    <name type="scientific">Funneliformis geosporum</name>
    <dbReference type="NCBI Taxonomy" id="1117311"/>
    <lineage>
        <taxon>Eukaryota</taxon>
        <taxon>Fungi</taxon>
        <taxon>Fungi incertae sedis</taxon>
        <taxon>Mucoromycota</taxon>
        <taxon>Glomeromycotina</taxon>
        <taxon>Glomeromycetes</taxon>
        <taxon>Glomerales</taxon>
        <taxon>Glomeraceae</taxon>
        <taxon>Funneliformis</taxon>
    </lineage>
</organism>
<protein>
    <submittedName>
        <fullName evidence="2">5755_t:CDS:1</fullName>
    </submittedName>
</protein>
<proteinExistence type="predicted"/>
<dbReference type="AlphaFoldDB" id="A0A9W4T5R2"/>
<accession>A0A9W4T5R2</accession>
<feature type="coiled-coil region" evidence="1">
    <location>
        <begin position="141"/>
        <end position="179"/>
    </location>
</feature>
<keyword evidence="3" id="KW-1185">Reference proteome</keyword>
<dbReference type="Gene3D" id="1.20.58.130">
    <property type="match status" value="1"/>
</dbReference>
<dbReference type="EMBL" id="CAMKVN010008745">
    <property type="protein sequence ID" value="CAI2192817.1"/>
    <property type="molecule type" value="Genomic_DNA"/>
</dbReference>
<evidence type="ECO:0000313" key="2">
    <source>
        <dbReference type="EMBL" id="CAI2192817.1"/>
    </source>
</evidence>
<dbReference type="OrthoDB" id="2440309at2759"/>
<comment type="caution">
    <text evidence="2">The sequence shown here is derived from an EMBL/GenBank/DDBJ whole genome shotgun (WGS) entry which is preliminary data.</text>
</comment>
<evidence type="ECO:0000313" key="3">
    <source>
        <dbReference type="Proteomes" id="UP001153678"/>
    </source>
</evidence>
<gene>
    <name evidence="2" type="ORF">FWILDA_LOCUS15767</name>
</gene>
<keyword evidence="1" id="KW-0175">Coiled coil</keyword>
<dbReference type="Proteomes" id="UP001153678">
    <property type="component" value="Unassembled WGS sequence"/>
</dbReference>
<sequence length="192" mass="22671">MSTHSSCYIPIIRPLFFTSSYKEYNILLNHATNSTATRPDFLCLVNEIPILNSEIKPSGFTPLQQQKDKLKVQLRGRKSINQLLRTNGSLEETVLLTNQAELKKENHHLRNELQSEVDINCQNERQINQLEQDYFWYKQEIHYLNREIERFENALKEEIVELKSEISSLKKQLYQAKKNVQDKEKFISSLEK</sequence>